<keyword evidence="8 10" id="KW-0333">Golgi apparatus</keyword>
<keyword evidence="7 10" id="KW-1133">Transmembrane helix</keyword>
<dbReference type="Gene3D" id="3.90.550.50">
    <property type="match status" value="1"/>
</dbReference>
<evidence type="ECO:0000256" key="10">
    <source>
        <dbReference type="RuleBase" id="RU363063"/>
    </source>
</evidence>
<evidence type="ECO:0000313" key="12">
    <source>
        <dbReference type="EMBL" id="CAC5381369.1"/>
    </source>
</evidence>
<evidence type="ECO:0000256" key="11">
    <source>
        <dbReference type="SAM" id="Coils"/>
    </source>
</evidence>
<sequence>MARKGTSFITLSKIENILMFVIIWACILSIHYAYRKSGTDALNRISSTINIIPKSVEKETINKDSDKKVILEDSDFLQPDLEAKVQKELEEIKKEQERELKKESIRKKEGEFYSTYKEDEVYKWFDERPKRTDPLKDPSVKSSNQPKYLIKGENICKGKTDILFYIHSKISNEKNRKAIRQTYAHPENFKKLTVRVVFILGKGANEEEKSKIIKESETYKDIVQTDFEDTQRNLSYKVLTFLQWVVDFCSSPIPRYIVKVDDDFFVNPFMLVEEFISEVWDKENFVSCHYKENSHVVRTKSSKWNIPETAYPLKDPDVFPKTCSGYTAIFPGDLVPVLRSISVDTPFIPVDDAYLFSVMFEKLDSPQYKQILEGMTLNKDMGLQDYSGTKRLQYMSVSAWGDITEIMNILWKGTMKHLTTLGKQLINEKRFSKQ</sequence>
<evidence type="ECO:0000256" key="4">
    <source>
        <dbReference type="ARBA" id="ARBA00022679"/>
    </source>
</evidence>
<evidence type="ECO:0000256" key="1">
    <source>
        <dbReference type="ARBA" id="ARBA00004323"/>
    </source>
</evidence>
<keyword evidence="13" id="KW-1185">Reference proteome</keyword>
<name>A0A6J8BFD4_MYTCO</name>
<evidence type="ECO:0000313" key="13">
    <source>
        <dbReference type="Proteomes" id="UP000507470"/>
    </source>
</evidence>
<dbReference type="GO" id="GO:0006493">
    <property type="term" value="P:protein O-linked glycosylation"/>
    <property type="evidence" value="ECO:0007669"/>
    <property type="project" value="TreeGrafter"/>
</dbReference>
<dbReference type="AlphaFoldDB" id="A0A6J8BFD4"/>
<dbReference type="GO" id="GO:0000139">
    <property type="term" value="C:Golgi membrane"/>
    <property type="evidence" value="ECO:0007669"/>
    <property type="project" value="UniProtKB-SubCell"/>
</dbReference>
<keyword evidence="9 10" id="KW-0472">Membrane</keyword>
<keyword evidence="6 10" id="KW-0735">Signal-anchor</keyword>
<gene>
    <name evidence="12" type="ORF">MCOR_17249</name>
</gene>
<evidence type="ECO:0000256" key="3">
    <source>
        <dbReference type="ARBA" id="ARBA00022676"/>
    </source>
</evidence>
<dbReference type="InterPro" id="IPR002659">
    <property type="entry name" value="Glyco_trans_31"/>
</dbReference>
<keyword evidence="4" id="KW-0808">Transferase</keyword>
<organism evidence="12 13">
    <name type="scientific">Mytilus coruscus</name>
    <name type="common">Sea mussel</name>
    <dbReference type="NCBI Taxonomy" id="42192"/>
    <lineage>
        <taxon>Eukaryota</taxon>
        <taxon>Metazoa</taxon>
        <taxon>Spiralia</taxon>
        <taxon>Lophotrochozoa</taxon>
        <taxon>Mollusca</taxon>
        <taxon>Bivalvia</taxon>
        <taxon>Autobranchia</taxon>
        <taxon>Pteriomorphia</taxon>
        <taxon>Mytilida</taxon>
        <taxon>Mytiloidea</taxon>
        <taxon>Mytilidae</taxon>
        <taxon>Mytilinae</taxon>
        <taxon>Mytilus</taxon>
    </lineage>
</organism>
<dbReference type="Pfam" id="PF01762">
    <property type="entry name" value="Galactosyl_T"/>
    <property type="match status" value="1"/>
</dbReference>
<evidence type="ECO:0000256" key="9">
    <source>
        <dbReference type="ARBA" id="ARBA00023136"/>
    </source>
</evidence>
<proteinExistence type="inferred from homology"/>
<dbReference type="EMBL" id="CACVKT020003052">
    <property type="protein sequence ID" value="CAC5381369.1"/>
    <property type="molecule type" value="Genomic_DNA"/>
</dbReference>
<feature type="coiled-coil region" evidence="11">
    <location>
        <begin position="78"/>
        <end position="106"/>
    </location>
</feature>
<accession>A0A6J8BFD4</accession>
<keyword evidence="11" id="KW-0175">Coiled coil</keyword>
<comment type="subcellular location">
    <subcellularLocation>
        <location evidence="1 10">Golgi apparatus membrane</location>
        <topology evidence="1 10">Single-pass type II membrane protein</topology>
    </subcellularLocation>
</comment>
<protein>
    <recommendedName>
        <fullName evidence="10">Hexosyltransferase</fullName>
        <ecNumber evidence="10">2.4.1.-</ecNumber>
    </recommendedName>
</protein>
<evidence type="ECO:0000256" key="7">
    <source>
        <dbReference type="ARBA" id="ARBA00022989"/>
    </source>
</evidence>
<evidence type="ECO:0000256" key="5">
    <source>
        <dbReference type="ARBA" id="ARBA00022692"/>
    </source>
</evidence>
<dbReference type="Proteomes" id="UP000507470">
    <property type="component" value="Unassembled WGS sequence"/>
</dbReference>
<evidence type="ECO:0000256" key="2">
    <source>
        <dbReference type="ARBA" id="ARBA00008661"/>
    </source>
</evidence>
<evidence type="ECO:0000256" key="8">
    <source>
        <dbReference type="ARBA" id="ARBA00023034"/>
    </source>
</evidence>
<keyword evidence="5 10" id="KW-0812">Transmembrane</keyword>
<evidence type="ECO:0000256" key="6">
    <source>
        <dbReference type="ARBA" id="ARBA00022968"/>
    </source>
</evidence>
<comment type="similarity">
    <text evidence="2 10">Belongs to the glycosyltransferase 31 family.</text>
</comment>
<dbReference type="EC" id="2.4.1.-" evidence="10"/>
<dbReference type="OrthoDB" id="6381420at2759"/>
<keyword evidence="3 10" id="KW-0328">Glycosyltransferase</keyword>
<feature type="transmembrane region" description="Helical" evidence="10">
    <location>
        <begin position="17"/>
        <end position="34"/>
    </location>
</feature>
<reference evidence="12 13" key="1">
    <citation type="submission" date="2020-06" db="EMBL/GenBank/DDBJ databases">
        <authorList>
            <person name="Li R."/>
            <person name="Bekaert M."/>
        </authorList>
    </citation>
    <scope>NUCLEOTIDE SEQUENCE [LARGE SCALE GENOMIC DNA]</scope>
    <source>
        <strain evidence="13">wild</strain>
    </source>
</reference>
<dbReference type="PANTHER" id="PTHR11214:SF364">
    <property type="entry name" value="HEXOSYLTRANSFERASE"/>
    <property type="match status" value="1"/>
</dbReference>
<dbReference type="PANTHER" id="PTHR11214">
    <property type="entry name" value="BETA-1,3-N-ACETYLGLUCOSAMINYLTRANSFERASE"/>
    <property type="match status" value="1"/>
</dbReference>
<dbReference type="GO" id="GO:0016758">
    <property type="term" value="F:hexosyltransferase activity"/>
    <property type="evidence" value="ECO:0007669"/>
    <property type="project" value="InterPro"/>
</dbReference>